<keyword evidence="3" id="KW-1185">Reference proteome</keyword>
<feature type="transmembrane region" description="Helical" evidence="1">
    <location>
        <begin position="336"/>
        <end position="358"/>
    </location>
</feature>
<name>A0A2I6S629_9RHOO</name>
<dbReference type="SUPFAM" id="SSF53850">
    <property type="entry name" value="Periplasmic binding protein-like II"/>
    <property type="match status" value="1"/>
</dbReference>
<sequence length="445" mass="49275">MSTLRWFKDQSGVVVAVTVVTGFAVLALSFWLLFSIVRPAPPRSVTMMTGTPAGGYAMFAERYRASLEREGIELVLRPSSGSVENLRALKTDSTVDLAFIQSGIAHEPDSTDLISLGSMYFEPAWIFHRLDAPLTRLAQLDGKRVAMGEPGSGTHLLALQMLAASGIPLNAEGLMTTGGEQATQALFDGRVDALFVISGAESPIVRTLLHAPGIELAELTHTPAYARRMPHLETVVLPAGSIDLVDISPPRDVTLLGATANLVARSDLHPAIISLLLQAARDIHGGPGLFQRAGEYPVLLGRDLPPSSVAQRLYDAGPPFLQRYLPFWLAILVDRLLIALLPLVAIMIPLMRILPALYSWRMRSRIYRWYGELKFLERRIEQDASDAQIDEYIAQLDRIEERANHRRVPLSYNNELYTLREHIQLVRSRLQHLKDAHARARHASP</sequence>
<gene>
    <name evidence="2" type="ORF">C0099_07115</name>
</gene>
<evidence type="ECO:0000313" key="3">
    <source>
        <dbReference type="Proteomes" id="UP000242205"/>
    </source>
</evidence>
<dbReference type="EMBL" id="CP025682">
    <property type="protein sequence ID" value="AUN94723.1"/>
    <property type="molecule type" value="Genomic_DNA"/>
</dbReference>
<proteinExistence type="predicted"/>
<reference evidence="2 3" key="1">
    <citation type="submission" date="2018-01" db="EMBL/GenBank/DDBJ databases">
        <authorList>
            <person name="Fu G.-Y."/>
        </authorList>
    </citation>
    <scope>NUCLEOTIDE SEQUENCE [LARGE SCALE GENOMIC DNA]</scope>
    <source>
        <strain evidence="2 3">SY39</strain>
    </source>
</reference>
<evidence type="ECO:0000313" key="2">
    <source>
        <dbReference type="EMBL" id="AUN94723.1"/>
    </source>
</evidence>
<dbReference type="Proteomes" id="UP000242205">
    <property type="component" value="Chromosome"/>
</dbReference>
<dbReference type="KEGG" id="atw:C0099_07115"/>
<keyword evidence="1" id="KW-0472">Membrane</keyword>
<dbReference type="InterPro" id="IPR011852">
    <property type="entry name" value="TRAP_TAXI"/>
</dbReference>
<dbReference type="PANTHER" id="PTHR42941:SF1">
    <property type="entry name" value="SLL1037 PROTEIN"/>
    <property type="match status" value="1"/>
</dbReference>
<dbReference type="Gene3D" id="3.40.190.10">
    <property type="entry name" value="Periplasmic binding protein-like II"/>
    <property type="match status" value="2"/>
</dbReference>
<protein>
    <submittedName>
        <fullName evidence="2">C4-dicarboxylate ABC transporter substrate-binding protein</fullName>
    </submittedName>
</protein>
<dbReference type="RefSeq" id="WP_102246790.1">
    <property type="nucleotide sequence ID" value="NZ_CP025682.1"/>
</dbReference>
<organism evidence="2 3">
    <name type="scientific">Pseudazoarcus pumilus</name>
    <dbReference type="NCBI Taxonomy" id="2067960"/>
    <lineage>
        <taxon>Bacteria</taxon>
        <taxon>Pseudomonadati</taxon>
        <taxon>Pseudomonadota</taxon>
        <taxon>Betaproteobacteria</taxon>
        <taxon>Rhodocyclales</taxon>
        <taxon>Zoogloeaceae</taxon>
        <taxon>Pseudazoarcus</taxon>
    </lineage>
</organism>
<dbReference type="OrthoDB" id="237270at2"/>
<keyword evidence="1" id="KW-0812">Transmembrane</keyword>
<accession>A0A2I6S629</accession>
<keyword evidence="1" id="KW-1133">Transmembrane helix</keyword>
<dbReference type="AlphaFoldDB" id="A0A2I6S629"/>
<dbReference type="PANTHER" id="PTHR42941">
    <property type="entry name" value="SLL1037 PROTEIN"/>
    <property type="match status" value="1"/>
</dbReference>
<dbReference type="Pfam" id="PF16868">
    <property type="entry name" value="NMT1_3"/>
    <property type="match status" value="1"/>
</dbReference>
<evidence type="ECO:0000256" key="1">
    <source>
        <dbReference type="SAM" id="Phobius"/>
    </source>
</evidence>
<feature type="transmembrane region" description="Helical" evidence="1">
    <location>
        <begin position="12"/>
        <end position="34"/>
    </location>
</feature>